<reference evidence="1 2" key="1">
    <citation type="submission" date="2012-04" db="EMBL/GenBank/DDBJ databases">
        <title>The Genome Sequence of Saprolegnia declina VS20.</title>
        <authorList>
            <consortium name="The Broad Institute Genome Sequencing Platform"/>
            <person name="Russ C."/>
            <person name="Nusbaum C."/>
            <person name="Tyler B."/>
            <person name="van West P."/>
            <person name="Dieguez-Uribeondo J."/>
            <person name="de Bruijn I."/>
            <person name="Tripathy S."/>
            <person name="Jiang R."/>
            <person name="Young S.K."/>
            <person name="Zeng Q."/>
            <person name="Gargeya S."/>
            <person name="Fitzgerald M."/>
            <person name="Haas B."/>
            <person name="Abouelleil A."/>
            <person name="Alvarado L."/>
            <person name="Arachchi H.M."/>
            <person name="Berlin A."/>
            <person name="Chapman S.B."/>
            <person name="Goldberg J."/>
            <person name="Griggs A."/>
            <person name="Gujja S."/>
            <person name="Hansen M."/>
            <person name="Howarth C."/>
            <person name="Imamovic A."/>
            <person name="Larimer J."/>
            <person name="McCowen C."/>
            <person name="Montmayeur A."/>
            <person name="Murphy C."/>
            <person name="Neiman D."/>
            <person name="Pearson M."/>
            <person name="Priest M."/>
            <person name="Roberts A."/>
            <person name="Saif S."/>
            <person name="Shea T."/>
            <person name="Sisk P."/>
            <person name="Sykes S."/>
            <person name="Wortman J."/>
            <person name="Nusbaum C."/>
            <person name="Birren B."/>
        </authorList>
    </citation>
    <scope>NUCLEOTIDE SEQUENCE [LARGE SCALE GENOMIC DNA]</scope>
    <source>
        <strain evidence="1 2">VS20</strain>
    </source>
</reference>
<dbReference type="Gene3D" id="1.25.40.20">
    <property type="entry name" value="Ankyrin repeat-containing domain"/>
    <property type="match status" value="1"/>
</dbReference>
<sequence>MFKAVQRRSVATVELLLRQRRIHVNQTTTIGNETPPMVVVRLHALAIVELLLGNGANNAPLMIALRRDCTDIEVALETRNVLDVHYDDSFGVGVSGQVYQFSDRSIWTEI</sequence>
<dbReference type="SUPFAM" id="SSF48403">
    <property type="entry name" value="Ankyrin repeat"/>
    <property type="match status" value="1"/>
</dbReference>
<keyword evidence="2" id="KW-1185">Reference proteome</keyword>
<evidence type="ECO:0000313" key="2">
    <source>
        <dbReference type="Proteomes" id="UP000030762"/>
    </source>
</evidence>
<dbReference type="InParanoid" id="T0SBV2"/>
<evidence type="ECO:0000313" key="1">
    <source>
        <dbReference type="EMBL" id="EQC40252.1"/>
    </source>
</evidence>
<dbReference type="GeneID" id="19943625"/>
<dbReference type="InterPro" id="IPR036770">
    <property type="entry name" value="Ankyrin_rpt-contain_sf"/>
</dbReference>
<organism evidence="1 2">
    <name type="scientific">Saprolegnia diclina (strain VS20)</name>
    <dbReference type="NCBI Taxonomy" id="1156394"/>
    <lineage>
        <taxon>Eukaryota</taxon>
        <taxon>Sar</taxon>
        <taxon>Stramenopiles</taxon>
        <taxon>Oomycota</taxon>
        <taxon>Saprolegniomycetes</taxon>
        <taxon>Saprolegniales</taxon>
        <taxon>Saprolegniaceae</taxon>
        <taxon>Saprolegnia</taxon>
    </lineage>
</organism>
<protein>
    <submittedName>
        <fullName evidence="1">Uncharacterized protein</fullName>
    </submittedName>
</protein>
<proteinExistence type="predicted"/>
<gene>
    <name evidence="1" type="ORF">SDRG_02898</name>
</gene>
<dbReference type="EMBL" id="JH767137">
    <property type="protein sequence ID" value="EQC40252.1"/>
    <property type="molecule type" value="Genomic_DNA"/>
</dbReference>
<accession>T0SBV2</accession>
<dbReference type="AlphaFoldDB" id="T0SBV2"/>
<dbReference type="VEuPathDB" id="FungiDB:SDRG_02898"/>
<dbReference type="RefSeq" id="XP_008606726.1">
    <property type="nucleotide sequence ID" value="XM_008608504.1"/>
</dbReference>
<name>T0SBV2_SAPDV</name>
<dbReference type="Proteomes" id="UP000030762">
    <property type="component" value="Unassembled WGS sequence"/>
</dbReference>